<dbReference type="SUPFAM" id="SSF57667">
    <property type="entry name" value="beta-beta-alpha zinc fingers"/>
    <property type="match status" value="2"/>
</dbReference>
<dbReference type="PANTHER" id="PTHR24404:SF114">
    <property type="entry name" value="KLUMPFUSS, ISOFORM B-RELATED"/>
    <property type="match status" value="1"/>
</dbReference>
<dbReference type="RefSeq" id="XP_028282194.1">
    <property type="nucleotide sequence ID" value="XM_028426393.1"/>
</dbReference>
<feature type="domain" description="C2H2-type" evidence="10">
    <location>
        <begin position="121"/>
        <end position="148"/>
    </location>
</feature>
<dbReference type="PROSITE" id="PS50157">
    <property type="entry name" value="ZINC_FINGER_C2H2_2"/>
    <property type="match status" value="3"/>
</dbReference>
<dbReference type="OrthoDB" id="8113227at2759"/>
<keyword evidence="5" id="KW-0862">Zinc</keyword>
<feature type="compositionally biased region" description="Basic and acidic residues" evidence="9">
    <location>
        <begin position="405"/>
        <end position="419"/>
    </location>
</feature>
<feature type="region of interest" description="Disordered" evidence="9">
    <location>
        <begin position="285"/>
        <end position="304"/>
    </location>
</feature>
<proteinExistence type="predicted"/>
<comment type="subcellular location">
    <subcellularLocation>
        <location evidence="1">Nucleus</location>
    </subcellularLocation>
</comment>
<dbReference type="InParanoid" id="A0A6P7JYY5"/>
<dbReference type="GO" id="GO:0000978">
    <property type="term" value="F:RNA polymerase II cis-regulatory region sequence-specific DNA binding"/>
    <property type="evidence" value="ECO:0007669"/>
    <property type="project" value="TreeGrafter"/>
</dbReference>
<name>A0A6P7JYY5_9TELE</name>
<feature type="compositionally biased region" description="Basic and acidic residues" evidence="9">
    <location>
        <begin position="461"/>
        <end position="474"/>
    </location>
</feature>
<dbReference type="PANTHER" id="PTHR24404">
    <property type="entry name" value="ZINC FINGER PROTEIN"/>
    <property type="match status" value="1"/>
</dbReference>
<dbReference type="InterPro" id="IPR013087">
    <property type="entry name" value="Znf_C2H2_type"/>
</dbReference>
<dbReference type="GO" id="GO:0006357">
    <property type="term" value="P:regulation of transcription by RNA polymerase II"/>
    <property type="evidence" value="ECO:0007669"/>
    <property type="project" value="TreeGrafter"/>
</dbReference>
<dbReference type="Proteomes" id="UP000515145">
    <property type="component" value="Chromosome 2"/>
</dbReference>
<dbReference type="GO" id="GO:0008270">
    <property type="term" value="F:zinc ion binding"/>
    <property type="evidence" value="ECO:0007669"/>
    <property type="project" value="UniProtKB-KW"/>
</dbReference>
<keyword evidence="4 8" id="KW-0863">Zinc-finger</keyword>
<evidence type="ECO:0000256" key="6">
    <source>
        <dbReference type="ARBA" id="ARBA00023125"/>
    </source>
</evidence>
<evidence type="ECO:0000256" key="8">
    <source>
        <dbReference type="PROSITE-ProRule" id="PRU00042"/>
    </source>
</evidence>
<keyword evidence="2" id="KW-0479">Metal-binding</keyword>
<dbReference type="Gene3D" id="3.30.160.60">
    <property type="entry name" value="Classic Zinc Finger"/>
    <property type="match status" value="2"/>
</dbReference>
<dbReference type="GO" id="GO:0005634">
    <property type="term" value="C:nucleus"/>
    <property type="evidence" value="ECO:0007669"/>
    <property type="project" value="UniProtKB-SubCell"/>
</dbReference>
<feature type="compositionally biased region" description="Acidic residues" evidence="9">
    <location>
        <begin position="374"/>
        <end position="383"/>
    </location>
</feature>
<evidence type="ECO:0000256" key="2">
    <source>
        <dbReference type="ARBA" id="ARBA00022723"/>
    </source>
</evidence>
<reference evidence="12" key="1">
    <citation type="submission" date="2025-08" db="UniProtKB">
        <authorList>
            <consortium name="RefSeq"/>
        </authorList>
    </citation>
    <scope>IDENTIFICATION</scope>
</reference>
<evidence type="ECO:0000259" key="10">
    <source>
        <dbReference type="PROSITE" id="PS50157"/>
    </source>
</evidence>
<dbReference type="InterPro" id="IPR036236">
    <property type="entry name" value="Znf_C2H2_sf"/>
</dbReference>
<feature type="region of interest" description="Disordered" evidence="9">
    <location>
        <begin position="194"/>
        <end position="279"/>
    </location>
</feature>
<dbReference type="SMART" id="SM00355">
    <property type="entry name" value="ZnF_C2H2"/>
    <property type="match status" value="3"/>
</dbReference>
<keyword evidence="11" id="KW-1185">Reference proteome</keyword>
<evidence type="ECO:0000256" key="9">
    <source>
        <dbReference type="SAM" id="MobiDB-lite"/>
    </source>
</evidence>
<dbReference type="PROSITE" id="PS00028">
    <property type="entry name" value="ZINC_FINGER_C2H2_1"/>
    <property type="match status" value="2"/>
</dbReference>
<feature type="compositionally biased region" description="Basic and acidic residues" evidence="9">
    <location>
        <begin position="257"/>
        <end position="269"/>
    </location>
</feature>
<dbReference type="Pfam" id="PF00096">
    <property type="entry name" value="zf-C2H2"/>
    <property type="match status" value="2"/>
</dbReference>
<dbReference type="FunFam" id="3.30.160.60:FF:000100">
    <property type="entry name" value="Zinc finger 45-like"/>
    <property type="match status" value="1"/>
</dbReference>
<evidence type="ECO:0000313" key="11">
    <source>
        <dbReference type="Proteomes" id="UP000515145"/>
    </source>
</evidence>
<dbReference type="GO" id="GO:0003700">
    <property type="term" value="F:DNA-binding transcription factor activity"/>
    <property type="evidence" value="ECO:0007669"/>
    <property type="project" value="TreeGrafter"/>
</dbReference>
<dbReference type="InterPro" id="IPR050589">
    <property type="entry name" value="Ikaros_C2H2-ZF"/>
</dbReference>
<evidence type="ECO:0000256" key="4">
    <source>
        <dbReference type="ARBA" id="ARBA00022771"/>
    </source>
</evidence>
<dbReference type="AlphaFoldDB" id="A0A6P7JYY5"/>
<gene>
    <name evidence="12" type="primary">LOC114449053</name>
</gene>
<evidence type="ECO:0000256" key="1">
    <source>
        <dbReference type="ARBA" id="ARBA00004123"/>
    </source>
</evidence>
<feature type="domain" description="C2H2-type" evidence="10">
    <location>
        <begin position="335"/>
        <end position="365"/>
    </location>
</feature>
<protein>
    <submittedName>
        <fullName evidence="12">Zinc finger and SCAN domain-containing protein 2-like</fullName>
    </submittedName>
</protein>
<organism evidence="11 12">
    <name type="scientific">Parambassis ranga</name>
    <name type="common">Indian glassy fish</name>
    <dbReference type="NCBI Taxonomy" id="210632"/>
    <lineage>
        <taxon>Eukaryota</taxon>
        <taxon>Metazoa</taxon>
        <taxon>Chordata</taxon>
        <taxon>Craniata</taxon>
        <taxon>Vertebrata</taxon>
        <taxon>Euteleostomi</taxon>
        <taxon>Actinopterygii</taxon>
        <taxon>Neopterygii</taxon>
        <taxon>Teleostei</taxon>
        <taxon>Neoteleostei</taxon>
        <taxon>Acanthomorphata</taxon>
        <taxon>Ovalentaria</taxon>
        <taxon>Ambassidae</taxon>
        <taxon>Parambassis</taxon>
    </lineage>
</organism>
<keyword evidence="6" id="KW-0238">DNA-binding</keyword>
<feature type="region of interest" description="Disordered" evidence="9">
    <location>
        <begin position="76"/>
        <end position="122"/>
    </location>
</feature>
<feature type="compositionally biased region" description="Polar residues" evidence="9">
    <location>
        <begin position="226"/>
        <end position="237"/>
    </location>
</feature>
<evidence type="ECO:0000313" key="12">
    <source>
        <dbReference type="RefSeq" id="XP_028282194.1"/>
    </source>
</evidence>
<accession>A0A6P7JYY5</accession>
<keyword evidence="3" id="KW-0677">Repeat</keyword>
<keyword evidence="7" id="KW-0539">Nucleus</keyword>
<feature type="region of interest" description="Disordered" evidence="9">
    <location>
        <begin position="356"/>
        <end position="474"/>
    </location>
</feature>
<dbReference type="GeneID" id="114449053"/>
<sequence>MSRSFQQLKESFRRRLLAAAHEHLLEHFQRTISGYEAELEQKRNLLDLLSDPDKLRTGGLPPDILWVSKEQQGWSFSPKAADGAPRPADPPSLHGPLRGGECPHSEAPSLHLKTPREENTHSCSVCGKKFTRRVELKYHVLIHTGLRPYRRFRWLGQVRAQRHSLQIRIRSHARERPLSCTVYRAKRHTCAGVWVTEDPPPTQKKPPWTGATYRRKKKGADGDGGQNRQQRDTNSCHGVTGTEGKRHSDQSGAQKPPDIKSEPQTEEPRNCSACGKRLTPESAGHRCVCEEPPNRQSQSGHAGKEPLSCSICSAAFWDRDSLVLHMRSHARLTRFTCPVCTKDFVWRRHLTKHMEVHQNHSGGAPAQNKQGDSSDCDTDDSDFWTESRDVAGSRRRSQLKVHTAAHQEQRSQSKQAEVKEEQEEAQISTFNLLSVKTEEEEKPPCGPSGDPPESDDSVDSDFWKDDRKRPSALS</sequence>
<evidence type="ECO:0000256" key="5">
    <source>
        <dbReference type="ARBA" id="ARBA00022833"/>
    </source>
</evidence>
<evidence type="ECO:0000256" key="7">
    <source>
        <dbReference type="ARBA" id="ARBA00023242"/>
    </source>
</evidence>
<evidence type="ECO:0000256" key="3">
    <source>
        <dbReference type="ARBA" id="ARBA00022737"/>
    </source>
</evidence>
<feature type="domain" description="C2H2-type" evidence="10">
    <location>
        <begin position="307"/>
        <end position="334"/>
    </location>
</feature>